<dbReference type="PRINTS" id="PR01036">
    <property type="entry name" value="TCRTETB"/>
</dbReference>
<keyword evidence="5 7" id="KW-0472">Membrane</keyword>
<sequence length="526" mass="55783">MERFESLPARKVALILASLGLCTFLFAIEETIVATSVNTIAKELSITGSMTWITGSYLLAVTAFQPITGRLSDVVGKKTLLLTGLWIFMIGNVISGTSKGLQQLVAGRLISGVGGATMMSLPCIIISDMTHERQRGSYFNLINAVFVLSDAIGPFVGAAFAQKASWRWIFLFNVPFGVVVTLVLACALRCPPPSVKITSWTQITTKVDFWGMITLIASLTLFVVGLNLGGQARPWNSSTIIGLLVGAGIAFIVFVGIEKWVAINPVVPIFLFSRWDKRNVPIMVVVRTMLFFHLFAMVFYLPIFFALVKQYPPILSAALIIPFLTTSAIASTLSGLVASKWGHVRPVFLASQVILPVGMGLVATLNEHTPLGAIMGYSLICGVGFGAGTQVSLLIAQTGLEPELVPTVTAVVSTVPSLGAILGVTIIGVIVNSGLKAGLLRGLPPGSSPNINDPLSLVPSGVSPELVASAYSHGFRNGFYTLAGVAAVQFILCLFLKRVVLNDGTAETEAEKPPTPNPLPGPVSMA</sequence>
<feature type="transmembrane region" description="Helical" evidence="7">
    <location>
        <begin position="79"/>
        <end position="98"/>
    </location>
</feature>
<dbReference type="OrthoDB" id="10021397at2759"/>
<evidence type="ECO:0000256" key="2">
    <source>
        <dbReference type="ARBA" id="ARBA00022448"/>
    </source>
</evidence>
<feature type="transmembrane region" description="Helical" evidence="7">
    <location>
        <begin position="209"/>
        <end position="228"/>
    </location>
</feature>
<feature type="transmembrane region" description="Helical" evidence="7">
    <location>
        <begin position="138"/>
        <end position="160"/>
    </location>
</feature>
<dbReference type="SUPFAM" id="SSF103473">
    <property type="entry name" value="MFS general substrate transporter"/>
    <property type="match status" value="1"/>
</dbReference>
<dbReference type="Proteomes" id="UP000027195">
    <property type="component" value="Unassembled WGS sequence"/>
</dbReference>
<accession>A0A067N048</accession>
<feature type="transmembrane region" description="Helical" evidence="7">
    <location>
        <begin position="347"/>
        <end position="365"/>
    </location>
</feature>
<gene>
    <name evidence="9" type="ORF">BOTBODRAFT_123022</name>
</gene>
<dbReference type="PANTHER" id="PTHR23501">
    <property type="entry name" value="MAJOR FACILITATOR SUPERFAMILY"/>
    <property type="match status" value="1"/>
</dbReference>
<reference evidence="10" key="1">
    <citation type="journal article" date="2014" name="Proc. Natl. Acad. Sci. U.S.A.">
        <title>Extensive sampling of basidiomycete genomes demonstrates inadequacy of the white-rot/brown-rot paradigm for wood decay fungi.</title>
        <authorList>
            <person name="Riley R."/>
            <person name="Salamov A.A."/>
            <person name="Brown D.W."/>
            <person name="Nagy L.G."/>
            <person name="Floudas D."/>
            <person name="Held B.W."/>
            <person name="Levasseur A."/>
            <person name="Lombard V."/>
            <person name="Morin E."/>
            <person name="Otillar R."/>
            <person name="Lindquist E.A."/>
            <person name="Sun H."/>
            <person name="LaButti K.M."/>
            <person name="Schmutz J."/>
            <person name="Jabbour D."/>
            <person name="Luo H."/>
            <person name="Baker S.E."/>
            <person name="Pisabarro A.G."/>
            <person name="Walton J.D."/>
            <person name="Blanchette R.A."/>
            <person name="Henrissat B."/>
            <person name="Martin F."/>
            <person name="Cullen D."/>
            <person name="Hibbett D.S."/>
            <person name="Grigoriev I.V."/>
        </authorList>
    </citation>
    <scope>NUCLEOTIDE SEQUENCE [LARGE SCALE GENOMIC DNA]</scope>
    <source>
        <strain evidence="10">FD-172 SS1</strain>
    </source>
</reference>
<dbReference type="HOGENOM" id="CLU_000960_22_0_1"/>
<dbReference type="EMBL" id="KL198016">
    <property type="protein sequence ID" value="KDQ21338.1"/>
    <property type="molecule type" value="Genomic_DNA"/>
</dbReference>
<evidence type="ECO:0000313" key="9">
    <source>
        <dbReference type="EMBL" id="KDQ21338.1"/>
    </source>
</evidence>
<dbReference type="GO" id="GO:0022857">
    <property type="term" value="F:transmembrane transporter activity"/>
    <property type="evidence" value="ECO:0007669"/>
    <property type="project" value="InterPro"/>
</dbReference>
<evidence type="ECO:0000256" key="7">
    <source>
        <dbReference type="SAM" id="Phobius"/>
    </source>
</evidence>
<feature type="region of interest" description="Disordered" evidence="6">
    <location>
        <begin position="506"/>
        <end position="526"/>
    </location>
</feature>
<keyword evidence="3 7" id="KW-0812">Transmembrane</keyword>
<dbReference type="GO" id="GO:0012505">
    <property type="term" value="C:endomembrane system"/>
    <property type="evidence" value="ECO:0007669"/>
    <property type="project" value="UniProtKB-SubCell"/>
</dbReference>
<dbReference type="InterPro" id="IPR011701">
    <property type="entry name" value="MFS"/>
</dbReference>
<keyword evidence="2" id="KW-0813">Transport</keyword>
<feature type="transmembrane region" description="Helical" evidence="7">
    <location>
        <begin position="478"/>
        <end position="496"/>
    </location>
</feature>
<evidence type="ECO:0000256" key="4">
    <source>
        <dbReference type="ARBA" id="ARBA00022989"/>
    </source>
</evidence>
<keyword evidence="4 7" id="KW-1133">Transmembrane helix</keyword>
<evidence type="ECO:0000256" key="6">
    <source>
        <dbReference type="SAM" id="MobiDB-lite"/>
    </source>
</evidence>
<evidence type="ECO:0000256" key="5">
    <source>
        <dbReference type="ARBA" id="ARBA00023136"/>
    </source>
</evidence>
<feature type="transmembrane region" description="Helical" evidence="7">
    <location>
        <begin position="240"/>
        <end position="263"/>
    </location>
</feature>
<evidence type="ECO:0000256" key="3">
    <source>
        <dbReference type="ARBA" id="ARBA00022692"/>
    </source>
</evidence>
<feature type="transmembrane region" description="Helical" evidence="7">
    <location>
        <begin position="284"/>
        <end position="308"/>
    </location>
</feature>
<organism evidence="9 10">
    <name type="scientific">Botryobasidium botryosum (strain FD-172 SS1)</name>
    <dbReference type="NCBI Taxonomy" id="930990"/>
    <lineage>
        <taxon>Eukaryota</taxon>
        <taxon>Fungi</taxon>
        <taxon>Dikarya</taxon>
        <taxon>Basidiomycota</taxon>
        <taxon>Agaricomycotina</taxon>
        <taxon>Agaricomycetes</taxon>
        <taxon>Cantharellales</taxon>
        <taxon>Botryobasidiaceae</taxon>
        <taxon>Botryobasidium</taxon>
    </lineage>
</organism>
<comment type="subcellular location">
    <subcellularLocation>
        <location evidence="1">Endomembrane system</location>
        <topology evidence="1">Multi-pass membrane protein</topology>
    </subcellularLocation>
</comment>
<feature type="transmembrane region" description="Helical" evidence="7">
    <location>
        <begin position="166"/>
        <end position="188"/>
    </location>
</feature>
<dbReference type="InterPro" id="IPR036259">
    <property type="entry name" value="MFS_trans_sf"/>
</dbReference>
<evidence type="ECO:0000259" key="8">
    <source>
        <dbReference type="PROSITE" id="PS50850"/>
    </source>
</evidence>
<keyword evidence="10" id="KW-1185">Reference proteome</keyword>
<feature type="compositionally biased region" description="Pro residues" evidence="6">
    <location>
        <begin position="513"/>
        <end position="526"/>
    </location>
</feature>
<dbReference type="InParanoid" id="A0A067N048"/>
<feature type="transmembrane region" description="Helical" evidence="7">
    <location>
        <begin position="314"/>
        <end position="338"/>
    </location>
</feature>
<feature type="domain" description="Major facilitator superfamily (MFS) profile" evidence="8">
    <location>
        <begin position="15"/>
        <end position="501"/>
    </location>
</feature>
<feature type="transmembrane region" description="Helical" evidence="7">
    <location>
        <begin position="12"/>
        <end position="29"/>
    </location>
</feature>
<protein>
    <recommendedName>
        <fullName evidence="8">Major facilitator superfamily (MFS) profile domain-containing protein</fullName>
    </recommendedName>
</protein>
<dbReference type="InterPro" id="IPR020846">
    <property type="entry name" value="MFS_dom"/>
</dbReference>
<feature type="transmembrane region" description="Helical" evidence="7">
    <location>
        <begin position="371"/>
        <end position="396"/>
    </location>
</feature>
<dbReference type="PROSITE" id="PS50850">
    <property type="entry name" value="MFS"/>
    <property type="match status" value="1"/>
</dbReference>
<dbReference type="AlphaFoldDB" id="A0A067N048"/>
<dbReference type="Gene3D" id="1.20.1250.20">
    <property type="entry name" value="MFS general substrate transporter like domains"/>
    <property type="match status" value="2"/>
</dbReference>
<dbReference type="PANTHER" id="PTHR23501:SF191">
    <property type="entry name" value="VACUOLAR BASIC AMINO ACID TRANSPORTER 4"/>
    <property type="match status" value="1"/>
</dbReference>
<evidence type="ECO:0000256" key="1">
    <source>
        <dbReference type="ARBA" id="ARBA00004127"/>
    </source>
</evidence>
<evidence type="ECO:0000313" key="10">
    <source>
        <dbReference type="Proteomes" id="UP000027195"/>
    </source>
</evidence>
<feature type="transmembrane region" description="Helical" evidence="7">
    <location>
        <begin position="408"/>
        <end position="431"/>
    </location>
</feature>
<proteinExistence type="predicted"/>
<dbReference type="Pfam" id="PF07690">
    <property type="entry name" value="MFS_1"/>
    <property type="match status" value="1"/>
</dbReference>
<dbReference type="GO" id="GO:0005886">
    <property type="term" value="C:plasma membrane"/>
    <property type="evidence" value="ECO:0007669"/>
    <property type="project" value="TreeGrafter"/>
</dbReference>
<feature type="transmembrane region" description="Helical" evidence="7">
    <location>
        <begin position="104"/>
        <end position="126"/>
    </location>
</feature>
<feature type="transmembrane region" description="Helical" evidence="7">
    <location>
        <begin position="49"/>
        <end position="67"/>
    </location>
</feature>
<name>A0A067N048_BOTB1</name>